<reference evidence="3" key="1">
    <citation type="submission" date="2020-03" db="EMBL/GenBank/DDBJ databases">
        <title>The deep terrestrial virosphere.</title>
        <authorList>
            <person name="Holmfeldt K."/>
            <person name="Nilsson E."/>
            <person name="Simone D."/>
            <person name="Lopez-Fernandez M."/>
            <person name="Wu X."/>
            <person name="de Brujin I."/>
            <person name="Lundin D."/>
            <person name="Andersson A."/>
            <person name="Bertilsson S."/>
            <person name="Dopson M."/>
        </authorList>
    </citation>
    <scope>NUCLEOTIDE SEQUENCE</scope>
    <source>
        <strain evidence="3">TM448A03113</strain>
        <strain evidence="4">TM448B01926</strain>
    </source>
</reference>
<evidence type="ECO:0000259" key="1">
    <source>
        <dbReference type="Pfam" id="PF05144"/>
    </source>
</evidence>
<dbReference type="GO" id="GO:0006260">
    <property type="term" value="P:DNA replication"/>
    <property type="evidence" value="ECO:0007669"/>
    <property type="project" value="InterPro"/>
</dbReference>
<evidence type="ECO:0000313" key="4">
    <source>
        <dbReference type="EMBL" id="QJI00336.1"/>
    </source>
</evidence>
<dbReference type="InterPro" id="IPR022688">
    <property type="entry name" value="G2P_C"/>
</dbReference>
<dbReference type="InterPro" id="IPR022686">
    <property type="entry name" value="G2P_N"/>
</dbReference>
<sequence length="411" mass="46447">MLDKIHMFIPFKNDAITLHGDVAGHYFETVDLESLGIPLRASSVLSDGQGGYIVEDLSHAWESLPTSFTPMAVKVFHQSLGKRITPGVELKASPAKLLQGHNVFGPTSIRTGAEVMLKWLAGSYPDLFGQLDPLRIQVYGIDCTFSARVPDERTGLQLMQALRGVSNGQTRNRGDDYETTAYWGSKETRLRKLKAYLKGPEFQRQLALAVQAARGGNLSARRTLSVLQNPDLQAWSSNLVRLEATVMHRWLDRRNIPSNLWALCDYQERLKEQGQCFIEWCWQQVTKELFAAFEGISMRVINDDKVLAALKARFTKFGKNGKANETVPLNLFRTYRSIKDYGWQETMDSMARRTFYLHVSQICECGLSKAALQKLKVDDHKNNVVPILRFLQVDFSAQRPGWYVEPTADAA</sequence>
<dbReference type="Pfam" id="PF05144">
    <property type="entry name" value="Phage_CRI"/>
    <property type="match status" value="1"/>
</dbReference>
<evidence type="ECO:0000259" key="2">
    <source>
        <dbReference type="Pfam" id="PF05155"/>
    </source>
</evidence>
<proteinExistence type="predicted"/>
<organism evidence="3">
    <name type="scientific">viral metagenome</name>
    <dbReference type="NCBI Taxonomy" id="1070528"/>
    <lineage>
        <taxon>unclassified sequences</taxon>
        <taxon>metagenomes</taxon>
        <taxon>organismal metagenomes</taxon>
    </lineage>
</organism>
<dbReference type="InterPro" id="IPR006516">
    <property type="entry name" value="G2P"/>
</dbReference>
<protein>
    <submittedName>
        <fullName evidence="3">Putative replication protein</fullName>
    </submittedName>
</protein>
<evidence type="ECO:0000313" key="3">
    <source>
        <dbReference type="EMBL" id="QJA43618.1"/>
    </source>
</evidence>
<dbReference type="EMBL" id="MT144382">
    <property type="protein sequence ID" value="QJA43618.1"/>
    <property type="molecule type" value="Genomic_DNA"/>
</dbReference>
<dbReference type="NCBIfam" id="TIGR01629">
    <property type="entry name" value="rep_II_X"/>
    <property type="match status" value="1"/>
</dbReference>
<gene>
    <name evidence="3" type="ORF">TM448A03113_0004</name>
    <name evidence="4" type="ORF">TM448B01926_0003</name>
</gene>
<feature type="domain" description="Replication-associated protein G2P N-terminal" evidence="1">
    <location>
        <begin position="1"/>
        <end position="256"/>
    </location>
</feature>
<accession>A0A6H1Z7V2</accession>
<name>A0A6H1Z7V2_9ZZZZ</name>
<feature type="domain" description="Replication-associated protein G2P C-terminal" evidence="2">
    <location>
        <begin position="328"/>
        <end position="407"/>
    </location>
</feature>
<dbReference type="Pfam" id="PF05155">
    <property type="entry name" value="G2P_X_C"/>
    <property type="match status" value="1"/>
</dbReference>
<dbReference type="AlphaFoldDB" id="A0A6H1Z7V2"/>
<dbReference type="EMBL" id="MT144844">
    <property type="protein sequence ID" value="QJI00336.1"/>
    <property type="molecule type" value="Genomic_DNA"/>
</dbReference>